<proteinExistence type="inferred from homology"/>
<keyword evidence="5" id="KW-0119">Carbohydrate metabolism</keyword>
<evidence type="ECO:0000313" key="12">
    <source>
        <dbReference type="Proteomes" id="UP000075243"/>
    </source>
</evidence>
<organism evidence="11 12">
    <name type="scientific">Cajanus cajan</name>
    <name type="common">Pigeon pea</name>
    <name type="synonym">Cajanus indicus</name>
    <dbReference type="NCBI Taxonomy" id="3821"/>
    <lineage>
        <taxon>Eukaryota</taxon>
        <taxon>Viridiplantae</taxon>
        <taxon>Streptophyta</taxon>
        <taxon>Embryophyta</taxon>
        <taxon>Tracheophyta</taxon>
        <taxon>Spermatophyta</taxon>
        <taxon>Magnoliopsida</taxon>
        <taxon>eudicotyledons</taxon>
        <taxon>Gunneridae</taxon>
        <taxon>Pentapetalae</taxon>
        <taxon>rosids</taxon>
        <taxon>fabids</taxon>
        <taxon>Fabales</taxon>
        <taxon>Fabaceae</taxon>
        <taxon>Papilionoideae</taxon>
        <taxon>50 kb inversion clade</taxon>
        <taxon>NPAAA clade</taxon>
        <taxon>indigoferoid/millettioid clade</taxon>
        <taxon>Phaseoleae</taxon>
        <taxon>Cajanus</taxon>
    </lineage>
</organism>
<comment type="catalytic activity">
    <reaction evidence="1">
        <text>Hydrolysis of (1-&gt;3)-beta-D-glucosidic linkages in (1-&gt;3)-beta-D-glucans.</text>
        <dbReference type="EC" id="3.2.1.39"/>
    </reaction>
</comment>
<name>A0A151R7L0_CAJCA</name>
<gene>
    <name evidence="11" type="ORF">KK1_040115</name>
</gene>
<dbReference type="Proteomes" id="UP000075243">
    <property type="component" value="Unassembled WGS sequence"/>
</dbReference>
<dbReference type="GO" id="GO:0042973">
    <property type="term" value="F:glucan endo-1,3-beta-D-glucosidase activity"/>
    <property type="evidence" value="ECO:0007669"/>
    <property type="project" value="UniProtKB-EC"/>
</dbReference>
<evidence type="ECO:0000256" key="4">
    <source>
        <dbReference type="ARBA" id="ARBA00022801"/>
    </source>
</evidence>
<dbReference type="EMBL" id="KQ483983">
    <property type="protein sequence ID" value="KYP38624.1"/>
    <property type="molecule type" value="Genomic_DNA"/>
</dbReference>
<protein>
    <recommendedName>
        <fullName evidence="3">glucan endo-1,3-beta-D-glucosidase</fullName>
        <ecNumber evidence="3">3.2.1.39</ecNumber>
    </recommendedName>
</protein>
<dbReference type="OMA" id="WAPQEWR"/>
<dbReference type="Pfam" id="PF03639">
    <property type="entry name" value="Glyco_hydro_81"/>
    <property type="match status" value="1"/>
</dbReference>
<evidence type="ECO:0000256" key="3">
    <source>
        <dbReference type="ARBA" id="ARBA00012780"/>
    </source>
</evidence>
<feature type="domain" description="Glycosyl hydrolase family 81 N-terminal" evidence="9">
    <location>
        <begin position="32"/>
        <end position="301"/>
    </location>
</feature>
<dbReference type="PROSITE" id="PS52008">
    <property type="entry name" value="GH81"/>
    <property type="match status" value="1"/>
</dbReference>
<feature type="domain" description="Glycosyl hydrolase family 81 C-terminal" evidence="10">
    <location>
        <begin position="308"/>
        <end position="656"/>
    </location>
</feature>
<dbReference type="GO" id="GO:0052861">
    <property type="term" value="F:endo-1,3(4)-beta-glucanase activity"/>
    <property type="evidence" value="ECO:0007669"/>
    <property type="project" value="InterPro"/>
</dbReference>
<dbReference type="InterPro" id="IPR040720">
    <property type="entry name" value="GH81_C"/>
</dbReference>
<reference evidence="11" key="1">
    <citation type="journal article" date="2012" name="Nat. Biotechnol.">
        <title>Draft genome sequence of pigeonpea (Cajanus cajan), an orphan legume crop of resource-poor farmers.</title>
        <authorList>
            <person name="Varshney R.K."/>
            <person name="Chen W."/>
            <person name="Li Y."/>
            <person name="Bharti A.K."/>
            <person name="Saxena R.K."/>
            <person name="Schlueter J.A."/>
            <person name="Donoghue M.T."/>
            <person name="Azam S."/>
            <person name="Fan G."/>
            <person name="Whaley A.M."/>
            <person name="Farmer A.D."/>
            <person name="Sheridan J."/>
            <person name="Iwata A."/>
            <person name="Tuteja R."/>
            <person name="Penmetsa R.V."/>
            <person name="Wu W."/>
            <person name="Upadhyaya H.D."/>
            <person name="Yang S.P."/>
            <person name="Shah T."/>
            <person name="Saxena K.B."/>
            <person name="Michael T."/>
            <person name="McCombie W.R."/>
            <person name="Yang B."/>
            <person name="Zhang G."/>
            <person name="Yang H."/>
            <person name="Wang J."/>
            <person name="Spillane C."/>
            <person name="Cook D.R."/>
            <person name="May G.D."/>
            <person name="Xu X."/>
            <person name="Jackson S.A."/>
        </authorList>
    </citation>
    <scope>NUCLEOTIDE SEQUENCE [LARGE SCALE GENOMIC DNA]</scope>
</reference>
<dbReference type="OrthoDB" id="4473401at2759"/>
<evidence type="ECO:0000256" key="2">
    <source>
        <dbReference type="ARBA" id="ARBA00010730"/>
    </source>
</evidence>
<dbReference type="PANTHER" id="PTHR31983:SF22">
    <property type="entry name" value="GLUCAN ENDO-1,3-BETA-D-GLUCOSIDASE"/>
    <property type="match status" value="1"/>
</dbReference>
<dbReference type="PANTHER" id="PTHR31983">
    <property type="entry name" value="ENDO-1,3(4)-BETA-GLUCANASE 1"/>
    <property type="match status" value="1"/>
</dbReference>
<keyword evidence="4" id="KW-0378">Hydrolase</keyword>
<accession>A0A151R7L0</accession>
<evidence type="ECO:0000259" key="9">
    <source>
        <dbReference type="Pfam" id="PF03639"/>
    </source>
</evidence>
<keyword evidence="12" id="KW-1185">Reference proteome</keyword>
<dbReference type="InterPro" id="IPR040451">
    <property type="entry name" value="GH81_N"/>
</dbReference>
<dbReference type="InterPro" id="IPR005200">
    <property type="entry name" value="Endo-beta-glucanase"/>
</dbReference>
<evidence type="ECO:0000256" key="1">
    <source>
        <dbReference type="ARBA" id="ARBA00000382"/>
    </source>
</evidence>
<dbReference type="GO" id="GO:0000272">
    <property type="term" value="P:polysaccharide catabolic process"/>
    <property type="evidence" value="ECO:0007669"/>
    <property type="project" value="UniProtKB-KW"/>
</dbReference>
<dbReference type="AlphaFoldDB" id="A0A151R7L0"/>
<dbReference type="EC" id="3.2.1.39" evidence="3"/>
<keyword evidence="7" id="KW-0961">Cell wall biogenesis/degradation</keyword>
<dbReference type="Gene3D" id="2.70.98.30">
    <property type="entry name" value="Golgi alpha-mannosidase II, domain 4"/>
    <property type="match status" value="1"/>
</dbReference>
<dbReference type="Gramene" id="C.cajan_41717.t">
    <property type="protein sequence ID" value="C.cajan_41717.t"/>
    <property type="gene ID" value="C.cajan_41717"/>
</dbReference>
<evidence type="ECO:0000313" key="11">
    <source>
        <dbReference type="EMBL" id="KYP38624.1"/>
    </source>
</evidence>
<sequence>MANNKKNTPYVFPQTQSTVLPDPSNFFSSNLVSTPLPTNSFFQNFVLKNSDQPEYIHPYLVKSSNCFLSLSYPSRKASSSVIYQEFNPDLTITSKQSSTGKHTITSFTDLSVTLDIPSSNLRFFLVRGSPYLTLSVTQPTPLSITTNHSIASFSSTGSTSINKFTIKFDNAQTWLLYASSPIELSHTTSEITSQAFSGTIRIAFLPNSDPDNESILDLFSFTYPVSGNAVIKEPFCVEYKWETKGSGDLLLLAHPLHLQLLSTKDTDVTVVDSFKYRSIDGDLVGVVGDSWILKTDPVSVTWHSSRGIKEENQDEIVSALVNDVETLKMGTTDSYLYGKQIARAARLALIAEEVFFYDVIPNVRKFLKDSIEPWLDGTLKLNGFMYDHKWGGIITSKGSDDAGADSGFGIYNDHQYHLGYFLYAIAVLAKIDPAWGRKYKSKAYSLMQDFLNMDTESNPYYTKLRCFDFYKLHSWAAGLTEFADGRNHESTSQAVSAYYSAALMGMAYGDVQLVALGSTLAAMEIRAAKTWFHVKTGEKIYEDEFTVENRIMGILWANKRDTDVWFTSHKLKVYRLGPHTLPVMPISEDLFSDVDYVIELVEWVLADLNKEGAEDAWKGFVYALEAIYDNEGALQKIKSLKGFDDGNSLTNLLWWIHSRGYGDDK</sequence>
<evidence type="ECO:0000256" key="5">
    <source>
        <dbReference type="ARBA" id="ARBA00023277"/>
    </source>
</evidence>
<dbReference type="Pfam" id="PF17652">
    <property type="entry name" value="Glyco_hydro81C"/>
    <property type="match status" value="1"/>
</dbReference>
<evidence type="ECO:0000256" key="6">
    <source>
        <dbReference type="ARBA" id="ARBA00023295"/>
    </source>
</evidence>
<evidence type="ECO:0000259" key="10">
    <source>
        <dbReference type="Pfam" id="PF17652"/>
    </source>
</evidence>
<evidence type="ECO:0000256" key="8">
    <source>
        <dbReference type="ARBA" id="ARBA00023326"/>
    </source>
</evidence>
<comment type="similarity">
    <text evidence="2">Belongs to the glycosyl hydrolase 81 family.</text>
</comment>
<keyword evidence="6" id="KW-0326">Glycosidase</keyword>
<keyword evidence="8" id="KW-0624">Polysaccharide degradation</keyword>
<evidence type="ECO:0000256" key="7">
    <source>
        <dbReference type="ARBA" id="ARBA00023316"/>
    </source>
</evidence>
<dbReference type="GO" id="GO:0071555">
    <property type="term" value="P:cell wall organization"/>
    <property type="evidence" value="ECO:0007669"/>
    <property type="project" value="UniProtKB-KW"/>
</dbReference>